<evidence type="ECO:0000256" key="3">
    <source>
        <dbReference type="ARBA" id="ARBA00011738"/>
    </source>
</evidence>
<dbReference type="Gene3D" id="3.30.450.270">
    <property type="match status" value="1"/>
</dbReference>
<evidence type="ECO:0000256" key="1">
    <source>
        <dbReference type="ARBA" id="ARBA00002479"/>
    </source>
</evidence>
<feature type="region of interest" description="Disordered" evidence="12">
    <location>
        <begin position="1"/>
        <end position="27"/>
    </location>
</feature>
<dbReference type="PROSITE" id="PS50046">
    <property type="entry name" value="PHYTOCHROME_2"/>
    <property type="match status" value="1"/>
</dbReference>
<dbReference type="InterPro" id="IPR035965">
    <property type="entry name" value="PAS-like_dom_sf"/>
</dbReference>
<dbReference type="InterPro" id="IPR016132">
    <property type="entry name" value="Phyto_chromo_attachment"/>
</dbReference>
<dbReference type="Gene3D" id="3.30.450.40">
    <property type="match status" value="1"/>
</dbReference>
<reference evidence="16 17" key="1">
    <citation type="submission" date="2024-02" db="EMBL/GenBank/DDBJ databases">
        <authorList>
            <person name="Vignale AGUSTIN F."/>
            <person name="Sosa J E."/>
            <person name="Modenutti C."/>
        </authorList>
    </citation>
    <scope>NUCLEOTIDE SEQUENCE [LARGE SCALE GENOMIC DNA]</scope>
</reference>
<dbReference type="CDD" id="cd00082">
    <property type="entry name" value="HisKA"/>
    <property type="match status" value="1"/>
</dbReference>
<dbReference type="GO" id="GO:0004672">
    <property type="term" value="F:protein kinase activity"/>
    <property type="evidence" value="ECO:0007669"/>
    <property type="project" value="UniProtKB-ARBA"/>
</dbReference>
<evidence type="ECO:0000313" key="16">
    <source>
        <dbReference type="EMBL" id="CAK9138889.1"/>
    </source>
</evidence>
<comment type="subunit">
    <text evidence="3">Homodimer.</text>
</comment>
<evidence type="ECO:0000259" key="14">
    <source>
        <dbReference type="PROSITE" id="PS50109"/>
    </source>
</evidence>
<comment type="PTM">
    <text evidence="11">Contains one covalently linked phytochromobilin chromophore.</text>
</comment>
<dbReference type="InterPro" id="IPR001294">
    <property type="entry name" value="Phytochrome"/>
</dbReference>
<dbReference type="Pfam" id="PF00360">
    <property type="entry name" value="PHY"/>
    <property type="match status" value="1"/>
</dbReference>
<dbReference type="SUPFAM" id="SSF55785">
    <property type="entry name" value="PYP-like sensor domain (PAS domain)"/>
    <property type="match status" value="3"/>
</dbReference>
<dbReference type="PIRSF" id="PIRSF000084">
    <property type="entry name" value="Phytochrome"/>
    <property type="match status" value="1"/>
</dbReference>
<feature type="domain" description="Histidine kinase" evidence="14">
    <location>
        <begin position="905"/>
        <end position="1050"/>
    </location>
</feature>
<dbReference type="FunFam" id="3.30.450.20:FF:000039">
    <property type="entry name" value="Phytochrome"/>
    <property type="match status" value="1"/>
</dbReference>
<dbReference type="AlphaFoldDB" id="A0ABC8R1M8"/>
<dbReference type="InterPro" id="IPR036097">
    <property type="entry name" value="HisK_dim/P_sf"/>
</dbReference>
<dbReference type="FunFam" id="3.30.450.20:FF:000034">
    <property type="entry name" value="Phytochrome"/>
    <property type="match status" value="1"/>
</dbReference>
<evidence type="ECO:0000256" key="10">
    <source>
        <dbReference type="ARBA" id="ARBA00023170"/>
    </source>
</evidence>
<dbReference type="InterPro" id="IPR043150">
    <property type="entry name" value="Phytochrome_PHY_sf"/>
</dbReference>
<dbReference type="PROSITE" id="PS00245">
    <property type="entry name" value="PHYTOCHROME_1"/>
    <property type="match status" value="1"/>
</dbReference>
<proteinExistence type="inferred from homology"/>
<organism evidence="16 17">
    <name type="scientific">Ilex paraguariensis</name>
    <name type="common">yerba mate</name>
    <dbReference type="NCBI Taxonomy" id="185542"/>
    <lineage>
        <taxon>Eukaryota</taxon>
        <taxon>Viridiplantae</taxon>
        <taxon>Streptophyta</taxon>
        <taxon>Embryophyta</taxon>
        <taxon>Tracheophyta</taxon>
        <taxon>Spermatophyta</taxon>
        <taxon>Magnoliopsida</taxon>
        <taxon>eudicotyledons</taxon>
        <taxon>Gunneridae</taxon>
        <taxon>Pentapetalae</taxon>
        <taxon>asterids</taxon>
        <taxon>campanulids</taxon>
        <taxon>Aquifoliales</taxon>
        <taxon>Aquifoliaceae</taxon>
        <taxon>Ilex</taxon>
    </lineage>
</organism>
<dbReference type="PANTHER" id="PTHR47876">
    <property type="entry name" value="OS08G0260000 PROTEIN"/>
    <property type="match status" value="1"/>
</dbReference>
<dbReference type="SUPFAM" id="SSF55781">
    <property type="entry name" value="GAF domain-like"/>
    <property type="match status" value="2"/>
</dbReference>
<dbReference type="InterPro" id="IPR005467">
    <property type="entry name" value="His_kinase_dom"/>
</dbReference>
<keyword evidence="8" id="KW-0805">Transcription regulation</keyword>
<keyword evidence="5" id="KW-0716">Sensory transduction</keyword>
<feature type="binding site" description="covalent" evidence="11">
    <location>
        <position position="335"/>
    </location>
    <ligand>
        <name>phytochromobilin</name>
        <dbReference type="ChEBI" id="CHEBI:189064"/>
    </ligand>
</feature>
<dbReference type="Pfam" id="PF08446">
    <property type="entry name" value="PAS_2"/>
    <property type="match status" value="1"/>
</dbReference>
<comment type="similarity">
    <text evidence="2">Belongs to the phytochrome family.</text>
</comment>
<evidence type="ECO:0008006" key="18">
    <source>
        <dbReference type="Google" id="ProtNLM"/>
    </source>
</evidence>
<dbReference type="Gene3D" id="3.30.450.20">
    <property type="entry name" value="PAS domain"/>
    <property type="match status" value="3"/>
</dbReference>
<dbReference type="EMBL" id="CAUOFW020000925">
    <property type="protein sequence ID" value="CAK9138889.1"/>
    <property type="molecule type" value="Genomic_DNA"/>
</dbReference>
<keyword evidence="17" id="KW-1185">Reference proteome</keyword>
<evidence type="ECO:0000256" key="5">
    <source>
        <dbReference type="ARBA" id="ARBA00022606"/>
    </source>
</evidence>
<evidence type="ECO:0000313" key="17">
    <source>
        <dbReference type="Proteomes" id="UP001642360"/>
    </source>
</evidence>
<keyword evidence="6" id="KW-0677">Repeat</keyword>
<keyword evidence="10" id="KW-0675">Receptor</keyword>
<dbReference type="InterPro" id="IPR029016">
    <property type="entry name" value="GAF-like_dom_sf"/>
</dbReference>
<sequence length="1101" mass="122092">MASGSRATHNNHQHAQSQAKAQSSGTINVNRDSVSKAIAQYTVDARLHAVFEESGESGKSFDYSQSVRTTTQSVPEQQITAYLSRIQRGGHIQPFGCMIAVDEITFRVIAFSENSRDMLGLTPQSVPSLEKPEILTIGTDVRTLFTPSSAVLLARAFGAREITLLNPVWIHSKNSGKPFYAILHRIDVGIVIDLEPARTEDPALSIAGAVQSQKLAVRAISRLQSLPGGDIKLLCDTVVENVRELTGYDRVMVYKFHEDEHGEVVAESKRPDLDPYIGLHYPATDIPQASRFLFKQNRVRMIVDCHATPVGVIQDEALMQSLCLVGSTLRAPHGCHAQYMANMGSIASLGLAVIINGNDEEANGGRNSMRLWGLVVCHHTSARCIPFPLRYACEFLMQAFGLQLNMELQLALQLSEKHVLRTQTLLCDMLLRDSPTGIVTQSPSIMDLVKCDGAALYYQGKYYPLGVAPTEAQIKDIVQWLLAFHGDSTGLSTDSLADAGYPGAASLGDEVCGMAVGYITSKDFLFWFRSHTAKEIKWGGAKHHPEDKDDGQRMHPRSSFKAFLEVVKSRSLPWENAEMDAIHSLQLILRDSFRESEGINSNAVIHAEFGDMELQGIDELSSVAREMVRLIETATAPIFAVDVEGCINGWNAKVAELTGLSVEEAMGKSLVHELVHKESEETTDKLLDHALRGEEDKNIELKLRTFGSEQLKKAVFVVVNACSSKDYTDNIVGVCFVGQDVTGQKVVMDKFIHIQGDYKAIVHSPNPLIPPIFASDENTCCSEWNTAMEKLTGWSRGDIIGKMLVGEIFGSCCRLKGPDALTKFMIVLHNAIGGEDTDKFPFSFFDQSGKYVQALLTANKRVNMDGQVIGAFCFLQIASPELQQAMKVQRQQEKKCHSRMKELAYICQEIKNPLNGIRFTNSLLEATELTEDQKQFLETSAACEKQMLKIIKDIDLESIDDGSLELEKAEFLLGSVIDAVVSQVMSLLRERGLQLIRDIPEEIKTLAVYGDQVRVQQVLADFLLNMVHYAPTPEGWVEIHVRPSLKQISDGITSVHIEFRWKERALPSRYKAMASNPKDLIQRHIMATSEYPKGRTLKASF</sequence>
<keyword evidence="4" id="KW-0600">Photoreceptor protein</keyword>
<evidence type="ECO:0000256" key="12">
    <source>
        <dbReference type="SAM" id="MobiDB-lite"/>
    </source>
</evidence>
<evidence type="ECO:0000256" key="9">
    <source>
        <dbReference type="ARBA" id="ARBA00023163"/>
    </source>
</evidence>
<feature type="domain" description="PAS" evidence="15">
    <location>
        <begin position="757"/>
        <end position="809"/>
    </location>
</feature>
<dbReference type="InterPro" id="IPR013654">
    <property type="entry name" value="PAS_2"/>
</dbReference>
<dbReference type="SUPFAM" id="SSF47384">
    <property type="entry name" value="Homodimeric domain of signal transducing histidine kinase"/>
    <property type="match status" value="1"/>
</dbReference>
<dbReference type="SMART" id="SM00065">
    <property type="entry name" value="GAF"/>
    <property type="match status" value="1"/>
</dbReference>
<dbReference type="Gene3D" id="3.30.565.10">
    <property type="entry name" value="Histidine kinase-like ATPase, C-terminal domain"/>
    <property type="match status" value="1"/>
</dbReference>
<dbReference type="SMART" id="SM00388">
    <property type="entry name" value="HisKA"/>
    <property type="match status" value="1"/>
</dbReference>
<gene>
    <name evidence="16" type="ORF">ILEXP_LOCUS6245</name>
</gene>
<keyword evidence="7 11" id="KW-0157">Chromophore</keyword>
<dbReference type="Gene3D" id="1.10.287.130">
    <property type="match status" value="1"/>
</dbReference>
<evidence type="ECO:0000256" key="6">
    <source>
        <dbReference type="ARBA" id="ARBA00022737"/>
    </source>
</evidence>
<dbReference type="InterPro" id="IPR012129">
    <property type="entry name" value="Phytochrome_A-E"/>
</dbReference>
<accession>A0ABC8R1M8</accession>
<evidence type="ECO:0000256" key="11">
    <source>
        <dbReference type="PIRSR" id="PIRSR000084-50"/>
    </source>
</evidence>
<evidence type="ECO:0000259" key="15">
    <source>
        <dbReference type="PROSITE" id="PS50112"/>
    </source>
</evidence>
<dbReference type="SMART" id="SM00091">
    <property type="entry name" value="PAS"/>
    <property type="match status" value="2"/>
</dbReference>
<dbReference type="InterPro" id="IPR036890">
    <property type="entry name" value="HATPase_C_sf"/>
</dbReference>
<dbReference type="FunFam" id="3.30.450.270:FF:000001">
    <property type="entry name" value="Phytochrome"/>
    <property type="match status" value="1"/>
</dbReference>
<dbReference type="InterPro" id="IPR013516">
    <property type="entry name" value="Phyto_chromo_BS"/>
</dbReference>
<dbReference type="InterPro" id="IPR013767">
    <property type="entry name" value="PAS_fold"/>
</dbReference>
<dbReference type="Pfam" id="PF00989">
    <property type="entry name" value="PAS"/>
    <property type="match status" value="2"/>
</dbReference>
<dbReference type="FunFam" id="1.10.287.130:FF:000029">
    <property type="entry name" value="Phytochrome"/>
    <property type="match status" value="1"/>
</dbReference>
<protein>
    <recommendedName>
        <fullName evidence="18">Phytochrome</fullName>
    </recommendedName>
</protein>
<dbReference type="PROSITE" id="PS50109">
    <property type="entry name" value="HIS_KIN"/>
    <property type="match status" value="1"/>
</dbReference>
<feature type="domain" description="PAS" evidence="15">
    <location>
        <begin position="623"/>
        <end position="694"/>
    </location>
</feature>
<dbReference type="CDD" id="cd00130">
    <property type="entry name" value="PAS"/>
    <property type="match status" value="2"/>
</dbReference>
<name>A0ABC8R1M8_9AQUA</name>
<dbReference type="InterPro" id="IPR003018">
    <property type="entry name" value="GAF"/>
</dbReference>
<dbReference type="Pfam" id="PF00512">
    <property type="entry name" value="HisKA"/>
    <property type="match status" value="1"/>
</dbReference>
<dbReference type="GO" id="GO:0017007">
    <property type="term" value="P:protein-bilin linkage"/>
    <property type="evidence" value="ECO:0007669"/>
    <property type="project" value="UniProtKB-ARBA"/>
</dbReference>
<dbReference type="PANTHER" id="PTHR47876:SF3">
    <property type="entry name" value="PHYTOCHROME 1"/>
    <property type="match status" value="1"/>
</dbReference>
<feature type="domain" description="Phytochrome chromophore attachment site" evidence="13">
    <location>
        <begin position="230"/>
        <end position="398"/>
    </location>
</feature>
<evidence type="ECO:0000256" key="4">
    <source>
        <dbReference type="ARBA" id="ARBA00022543"/>
    </source>
</evidence>
<dbReference type="NCBIfam" id="TIGR00229">
    <property type="entry name" value="sensory_box"/>
    <property type="match status" value="1"/>
</dbReference>
<evidence type="ECO:0000256" key="7">
    <source>
        <dbReference type="ARBA" id="ARBA00022991"/>
    </source>
</evidence>
<keyword evidence="9" id="KW-0804">Transcription</keyword>
<comment type="function">
    <text evidence="1">Regulatory photoreceptor which exists in two forms that are reversibly interconvertible by light: the Pr form that absorbs maximally in the red region of the spectrum and the Pfr form that absorbs maximally in the far-red region. Photoconversion of Pr to Pfr induces an array of morphogenic responses, whereas reconversion of Pfr to Pr cancels the induction of those responses. Pfr controls the expression of a number of nuclear genes including those encoding the small subunit of ribulose-bisphosphate carboxylase, chlorophyll A/B binding protein, protochlorophyllide reductase, rRNA, etc. It also controls the expression of its own gene(s) in a negative feedback fashion.</text>
</comment>
<dbReference type="GO" id="GO:0009881">
    <property type="term" value="F:photoreceptor activity"/>
    <property type="evidence" value="ECO:0007669"/>
    <property type="project" value="UniProtKB-KW"/>
</dbReference>
<feature type="compositionally biased region" description="Low complexity" evidence="12">
    <location>
        <begin position="13"/>
        <end position="24"/>
    </location>
</feature>
<dbReference type="PROSITE" id="PS50112">
    <property type="entry name" value="PAS"/>
    <property type="match status" value="2"/>
</dbReference>
<evidence type="ECO:0000256" key="2">
    <source>
        <dbReference type="ARBA" id="ARBA00008235"/>
    </source>
</evidence>
<dbReference type="SUPFAM" id="SSF55874">
    <property type="entry name" value="ATPase domain of HSP90 chaperone/DNA topoisomerase II/histidine kinase"/>
    <property type="match status" value="1"/>
</dbReference>
<dbReference type="Pfam" id="PF01590">
    <property type="entry name" value="GAF"/>
    <property type="match status" value="1"/>
</dbReference>
<evidence type="ECO:0000256" key="8">
    <source>
        <dbReference type="ARBA" id="ARBA00023015"/>
    </source>
</evidence>
<dbReference type="InterPro" id="IPR003661">
    <property type="entry name" value="HisK_dim/P_dom"/>
</dbReference>
<dbReference type="InterPro" id="IPR000014">
    <property type="entry name" value="PAS"/>
</dbReference>
<dbReference type="InterPro" id="IPR013515">
    <property type="entry name" value="Phytochrome_cen-reg"/>
</dbReference>
<dbReference type="Proteomes" id="UP001642360">
    <property type="component" value="Unassembled WGS sequence"/>
</dbReference>
<dbReference type="PRINTS" id="PR01033">
    <property type="entry name" value="PHYTOCHROME"/>
</dbReference>
<comment type="caution">
    <text evidence="16">The sequence shown here is derived from an EMBL/GenBank/DDBJ whole genome shotgun (WGS) entry which is preliminary data.</text>
</comment>
<evidence type="ECO:0000259" key="13">
    <source>
        <dbReference type="PROSITE" id="PS50046"/>
    </source>
</evidence>